<keyword evidence="5 12" id="KW-0288">FMN</keyword>
<dbReference type="CDD" id="cd02801">
    <property type="entry name" value="DUS_like_FMN"/>
    <property type="match status" value="1"/>
</dbReference>
<evidence type="ECO:0000256" key="4">
    <source>
        <dbReference type="ARBA" id="ARBA00022630"/>
    </source>
</evidence>
<dbReference type="OrthoDB" id="9764501at2"/>
<keyword evidence="17" id="KW-1185">Reference proteome</keyword>
<reference evidence="17" key="1">
    <citation type="submission" date="2014-08" db="EMBL/GenBank/DDBJ databases">
        <title>Coriobacteriaceae sp. complete genome.</title>
        <authorList>
            <person name="Looft T."/>
            <person name="Bayles D.O."/>
            <person name="Stanton T.B."/>
        </authorList>
    </citation>
    <scope>NUCLEOTIDE SEQUENCE [LARGE SCALE GENOMIC DNA]</scope>
    <source>
        <strain evidence="17">68-1-3</strain>
    </source>
</reference>
<evidence type="ECO:0000256" key="1">
    <source>
        <dbReference type="ARBA" id="ARBA00001917"/>
    </source>
</evidence>
<evidence type="ECO:0000256" key="2">
    <source>
        <dbReference type="ARBA" id="ARBA00002790"/>
    </source>
</evidence>
<dbReference type="SUPFAM" id="SSF51395">
    <property type="entry name" value="FMN-linked oxidoreductases"/>
    <property type="match status" value="1"/>
</dbReference>
<comment type="similarity">
    <text evidence="12">Belongs to the dus family.</text>
</comment>
<dbReference type="PANTHER" id="PTHR45846:SF1">
    <property type="entry name" value="TRNA-DIHYDROURIDINE(47) SYNTHASE [NAD(P)(+)]-LIKE"/>
    <property type="match status" value="1"/>
</dbReference>
<keyword evidence="8" id="KW-0694">RNA-binding</keyword>
<dbReference type="PANTHER" id="PTHR45846">
    <property type="entry name" value="TRNA-DIHYDROURIDINE(47) SYNTHASE [NAD(P)(+)]-LIKE"/>
    <property type="match status" value="1"/>
</dbReference>
<feature type="binding site" evidence="14">
    <location>
        <position position="140"/>
    </location>
    <ligand>
        <name>FMN</name>
        <dbReference type="ChEBI" id="CHEBI:58210"/>
    </ligand>
</feature>
<accession>A0A0A8B540</accession>
<dbReference type="InterPro" id="IPR024036">
    <property type="entry name" value="tRNA-dHydroUridine_Synthase_C"/>
</dbReference>
<evidence type="ECO:0000256" key="10">
    <source>
        <dbReference type="ARBA" id="ARBA00048205"/>
    </source>
</evidence>
<dbReference type="Proteomes" id="UP000031121">
    <property type="component" value="Chromosome"/>
</dbReference>
<keyword evidence="3" id="KW-0820">tRNA-binding</keyword>
<dbReference type="STRING" id="1531429.JI75_03965"/>
<dbReference type="Gene3D" id="1.10.1200.80">
    <property type="entry name" value="Putative flavin oxidoreducatase, domain 2"/>
    <property type="match status" value="1"/>
</dbReference>
<keyword evidence="7" id="KW-0521">NADP</keyword>
<evidence type="ECO:0000256" key="13">
    <source>
        <dbReference type="PIRSR" id="PIRSR006621-1"/>
    </source>
</evidence>
<feature type="binding site" evidence="14">
    <location>
        <position position="170"/>
    </location>
    <ligand>
        <name>FMN</name>
        <dbReference type="ChEBI" id="CHEBI:58210"/>
    </ligand>
</feature>
<evidence type="ECO:0000256" key="9">
    <source>
        <dbReference type="ARBA" id="ARBA00023002"/>
    </source>
</evidence>
<dbReference type="GO" id="GO:0017150">
    <property type="term" value="F:tRNA dihydrouridine synthase activity"/>
    <property type="evidence" value="ECO:0007669"/>
    <property type="project" value="InterPro"/>
</dbReference>
<protein>
    <recommendedName>
        <fullName evidence="12">tRNA-dihydrouridine synthase</fullName>
        <ecNumber evidence="12">1.3.1.-</ecNumber>
    </recommendedName>
</protein>
<feature type="binding site" evidence="14">
    <location>
        <begin position="225"/>
        <end position="226"/>
    </location>
    <ligand>
        <name>FMN</name>
        <dbReference type="ChEBI" id="CHEBI:58210"/>
    </ligand>
</feature>
<keyword evidence="6 12" id="KW-0819">tRNA processing</keyword>
<organism evidence="16 17">
    <name type="scientific">Berryella intestinalis</name>
    <dbReference type="NCBI Taxonomy" id="1531429"/>
    <lineage>
        <taxon>Bacteria</taxon>
        <taxon>Bacillati</taxon>
        <taxon>Actinomycetota</taxon>
        <taxon>Coriobacteriia</taxon>
        <taxon>Eggerthellales</taxon>
        <taxon>Eggerthellaceae</taxon>
        <taxon>Berryella</taxon>
    </lineage>
</organism>
<dbReference type="NCBIfam" id="TIGR00737">
    <property type="entry name" value="nifR3_yhdG"/>
    <property type="match status" value="1"/>
</dbReference>
<sequence length="332" mass="36031">MGGFFDRQRVLLAPMAGVSDEVFRFLAKEQGADLAYTEMVSAKGLSYASEKTRKLLELGEGEDRIAVQIFGHEPDTMAAQAAWVEDALGEALVYLDINMGCPARKITGKGDGAALMRDPELAARIVSAVGAAIEHPVAVKFRRGYDEGVETCVDFARRMEDAGAASMVVHGRFARQMYRGRSDRGAIARVRRAVSVPVIANGDAVDAASARALVRDTGCASIMIARGAQGNPWVFSQVKAALEGREVPDLPTVRERIEMARRHARLLAERAEGQIVRMRKHAMWYVAGIPGASAARARFTRCSTLAEFDSVLDDMIEQASLHDALDARCGHV</sequence>
<dbReference type="InterPro" id="IPR035587">
    <property type="entry name" value="DUS-like_FMN-bd"/>
</dbReference>
<dbReference type="HOGENOM" id="CLU_013299_0_3_11"/>
<comment type="cofactor">
    <cofactor evidence="1 12 14">
        <name>FMN</name>
        <dbReference type="ChEBI" id="CHEBI:58210"/>
    </cofactor>
</comment>
<dbReference type="InterPro" id="IPR018517">
    <property type="entry name" value="tRNA_hU_synthase_CS"/>
</dbReference>
<dbReference type="RefSeq" id="WP_039688900.1">
    <property type="nucleotide sequence ID" value="NZ_CP009302.1"/>
</dbReference>
<keyword evidence="4 12" id="KW-0285">Flavoprotein</keyword>
<dbReference type="GO" id="GO:0050660">
    <property type="term" value="F:flavin adenine dinucleotide binding"/>
    <property type="evidence" value="ECO:0007669"/>
    <property type="project" value="InterPro"/>
</dbReference>
<evidence type="ECO:0000256" key="12">
    <source>
        <dbReference type="PIRNR" id="PIRNR006621"/>
    </source>
</evidence>
<reference evidence="16 17" key="2">
    <citation type="journal article" date="2015" name="Genome Announc.">
        <title>Complete Genome Sequence of Coriobacteriaceae Strain 68-1-3, a Novel Mucus-Degrading Isolate from the Swine Intestinal Tract.</title>
        <authorList>
            <person name="Looft T."/>
            <person name="Bayles D.O."/>
            <person name="Alt D.P."/>
            <person name="Stanton T.B."/>
        </authorList>
    </citation>
    <scope>NUCLEOTIDE SEQUENCE [LARGE SCALE GENOMIC DNA]</scope>
    <source>
        <strain evidence="16 17">68-1-3</strain>
    </source>
</reference>
<evidence type="ECO:0000256" key="14">
    <source>
        <dbReference type="PIRSR" id="PIRSR006621-2"/>
    </source>
</evidence>
<dbReference type="PIRSF" id="PIRSF006621">
    <property type="entry name" value="Dus"/>
    <property type="match status" value="1"/>
</dbReference>
<evidence type="ECO:0000256" key="8">
    <source>
        <dbReference type="ARBA" id="ARBA00022884"/>
    </source>
</evidence>
<evidence type="ECO:0000256" key="7">
    <source>
        <dbReference type="ARBA" id="ARBA00022857"/>
    </source>
</evidence>
<evidence type="ECO:0000313" key="16">
    <source>
        <dbReference type="EMBL" id="AJC11948.1"/>
    </source>
</evidence>
<dbReference type="InterPro" id="IPR004652">
    <property type="entry name" value="DusB-like"/>
</dbReference>
<dbReference type="Gene3D" id="3.20.20.70">
    <property type="entry name" value="Aldolase class I"/>
    <property type="match status" value="1"/>
</dbReference>
<proteinExistence type="inferred from homology"/>
<dbReference type="InterPro" id="IPR013785">
    <property type="entry name" value="Aldolase_TIM"/>
</dbReference>
<dbReference type="EMBL" id="CP009302">
    <property type="protein sequence ID" value="AJC11948.1"/>
    <property type="molecule type" value="Genomic_DNA"/>
</dbReference>
<comment type="function">
    <text evidence="2 12">Catalyzes the synthesis of 5,6-dihydrouridine (D), a modified base found in the D-loop of most tRNAs, via the reduction of the C5-C6 double bond in target uridines.</text>
</comment>
<comment type="catalytic activity">
    <reaction evidence="10">
        <text>a 5,6-dihydrouridine in tRNA + NADP(+) = a uridine in tRNA + NADPH + H(+)</text>
        <dbReference type="Rhea" id="RHEA:23624"/>
        <dbReference type="Rhea" id="RHEA-COMP:13339"/>
        <dbReference type="Rhea" id="RHEA-COMP:13887"/>
        <dbReference type="ChEBI" id="CHEBI:15378"/>
        <dbReference type="ChEBI" id="CHEBI:57783"/>
        <dbReference type="ChEBI" id="CHEBI:58349"/>
        <dbReference type="ChEBI" id="CHEBI:65315"/>
        <dbReference type="ChEBI" id="CHEBI:74443"/>
    </reaction>
</comment>
<feature type="active site" description="Proton donor" evidence="13">
    <location>
        <position position="101"/>
    </location>
</feature>
<keyword evidence="14" id="KW-0547">Nucleotide-binding</keyword>
<evidence type="ECO:0000313" key="17">
    <source>
        <dbReference type="Proteomes" id="UP000031121"/>
    </source>
</evidence>
<evidence type="ECO:0000256" key="5">
    <source>
        <dbReference type="ARBA" id="ARBA00022643"/>
    </source>
</evidence>
<evidence type="ECO:0000256" key="3">
    <source>
        <dbReference type="ARBA" id="ARBA00022555"/>
    </source>
</evidence>
<dbReference type="AlphaFoldDB" id="A0A0A8B540"/>
<evidence type="ECO:0000256" key="6">
    <source>
        <dbReference type="ARBA" id="ARBA00022694"/>
    </source>
</evidence>
<dbReference type="GO" id="GO:0000049">
    <property type="term" value="F:tRNA binding"/>
    <property type="evidence" value="ECO:0007669"/>
    <property type="project" value="UniProtKB-KW"/>
</dbReference>
<dbReference type="KEGG" id="cbac:JI75_03965"/>
<evidence type="ECO:0000259" key="15">
    <source>
        <dbReference type="Pfam" id="PF01207"/>
    </source>
</evidence>
<gene>
    <name evidence="16" type="ORF">JI75_03965</name>
</gene>
<dbReference type="Pfam" id="PF01207">
    <property type="entry name" value="Dus"/>
    <property type="match status" value="1"/>
</dbReference>
<dbReference type="InterPro" id="IPR001269">
    <property type="entry name" value="DUS_fam"/>
</dbReference>
<feature type="domain" description="DUS-like FMN-binding" evidence="15">
    <location>
        <begin position="11"/>
        <end position="317"/>
    </location>
</feature>
<evidence type="ECO:0000256" key="11">
    <source>
        <dbReference type="ARBA" id="ARBA00048802"/>
    </source>
</evidence>
<dbReference type="PROSITE" id="PS01136">
    <property type="entry name" value="UPF0034"/>
    <property type="match status" value="1"/>
</dbReference>
<keyword evidence="9 12" id="KW-0560">Oxidoreductase</keyword>
<dbReference type="EC" id="1.3.1.-" evidence="12"/>
<feature type="binding site" evidence="14">
    <location>
        <begin position="14"/>
        <end position="16"/>
    </location>
    <ligand>
        <name>FMN</name>
        <dbReference type="ChEBI" id="CHEBI:58210"/>
    </ligand>
</feature>
<name>A0A0A8B540_9ACTN</name>
<comment type="catalytic activity">
    <reaction evidence="11">
        <text>a 5,6-dihydrouridine in tRNA + NAD(+) = a uridine in tRNA + NADH + H(+)</text>
        <dbReference type="Rhea" id="RHEA:54452"/>
        <dbReference type="Rhea" id="RHEA-COMP:13339"/>
        <dbReference type="Rhea" id="RHEA-COMP:13887"/>
        <dbReference type="ChEBI" id="CHEBI:15378"/>
        <dbReference type="ChEBI" id="CHEBI:57540"/>
        <dbReference type="ChEBI" id="CHEBI:57945"/>
        <dbReference type="ChEBI" id="CHEBI:65315"/>
        <dbReference type="ChEBI" id="CHEBI:74443"/>
    </reaction>
</comment>
<feature type="binding site" evidence="14">
    <location>
        <position position="68"/>
    </location>
    <ligand>
        <name>FMN</name>
        <dbReference type="ChEBI" id="CHEBI:58210"/>
    </ligand>
</feature>